<sequence>MKPEDLWISGGGLAGLATCIALQNKCGIQANILEAKSQLQGDTGTLIALWPNGLRALQAIDSSLYQDILQTGCKIQYITSIRGTEESRIPAEYESKYGQPFICIRWSTLHSLLAKRVSRSQIYLQHATTEVHDKEDHVIIETQRTLSAKDACRNEDTKEAFVGRALIVADGVRSLLRKYVLNENEKQLIDPIYTGRVIARAVLESDELKCLSISLPQNESIFFFSSDGKKVGSLSSLEQGQFYWALTLPVPNMDSCHDIQKQHLQQESEFSTPLMQVIAATPTERIQVRPLLEMQPLPRYAKGNVVLLGDAAHAVIPSLGQGANLAFEDALVLSCCMKNEDNLAKAFSSFEQKRLHRCQVIQEESSKAGKRARELKTNNSSSNPQVFESYEKFLEYMLEFDGISFP</sequence>
<feature type="domain" description="FAD-binding" evidence="3">
    <location>
        <begin position="8"/>
        <end position="334"/>
    </location>
</feature>
<evidence type="ECO:0000256" key="1">
    <source>
        <dbReference type="ARBA" id="ARBA00023002"/>
    </source>
</evidence>
<keyword evidence="2" id="KW-0503">Monooxygenase</keyword>
<evidence type="ECO:0000259" key="3">
    <source>
        <dbReference type="Pfam" id="PF01494"/>
    </source>
</evidence>
<comment type="caution">
    <text evidence="4">The sequence shown here is derived from an EMBL/GenBank/DDBJ whole genome shotgun (WGS) entry which is preliminary data.</text>
</comment>
<dbReference type="EMBL" id="BQMJ01000003">
    <property type="protein sequence ID" value="GJQ08611.1"/>
    <property type="molecule type" value="Genomic_DNA"/>
</dbReference>
<reference evidence="4" key="1">
    <citation type="journal article" date="2022" name="Proc. Natl. Acad. Sci. U.S.A.">
        <title>Life cycle and functional genomics of the unicellular red alga Galdieria for elucidating algal and plant evolution and industrial use.</title>
        <authorList>
            <person name="Hirooka S."/>
            <person name="Itabashi T."/>
            <person name="Ichinose T.M."/>
            <person name="Onuma R."/>
            <person name="Fujiwara T."/>
            <person name="Yamashita S."/>
            <person name="Jong L.W."/>
            <person name="Tomita R."/>
            <person name="Iwane A.H."/>
            <person name="Miyagishima S.Y."/>
        </authorList>
    </citation>
    <scope>NUCLEOTIDE SEQUENCE</scope>
    <source>
        <strain evidence="4">NBRC 102759</strain>
    </source>
</reference>
<evidence type="ECO:0000256" key="2">
    <source>
        <dbReference type="ARBA" id="ARBA00023033"/>
    </source>
</evidence>
<dbReference type="PRINTS" id="PR00420">
    <property type="entry name" value="RNGMNOXGNASE"/>
</dbReference>
<gene>
    <name evidence="4" type="ORF">GpartN1_g402.t1</name>
</gene>
<dbReference type="AlphaFoldDB" id="A0A9C7PRQ3"/>
<name>A0A9C7PRQ3_9RHOD</name>
<evidence type="ECO:0000313" key="4">
    <source>
        <dbReference type="EMBL" id="GJQ08611.1"/>
    </source>
</evidence>
<dbReference type="InterPro" id="IPR002938">
    <property type="entry name" value="FAD-bd"/>
</dbReference>
<protein>
    <recommendedName>
        <fullName evidence="3">FAD-binding domain-containing protein</fullName>
    </recommendedName>
</protein>
<evidence type="ECO:0000313" key="5">
    <source>
        <dbReference type="Proteomes" id="UP001061958"/>
    </source>
</evidence>
<keyword evidence="5" id="KW-1185">Reference proteome</keyword>
<dbReference type="Proteomes" id="UP001061958">
    <property type="component" value="Unassembled WGS sequence"/>
</dbReference>
<dbReference type="Gene3D" id="3.50.50.60">
    <property type="entry name" value="FAD/NAD(P)-binding domain"/>
    <property type="match status" value="1"/>
</dbReference>
<organism evidence="4 5">
    <name type="scientific">Galdieria partita</name>
    <dbReference type="NCBI Taxonomy" id="83374"/>
    <lineage>
        <taxon>Eukaryota</taxon>
        <taxon>Rhodophyta</taxon>
        <taxon>Bangiophyceae</taxon>
        <taxon>Galdieriales</taxon>
        <taxon>Galdieriaceae</taxon>
        <taxon>Galdieria</taxon>
    </lineage>
</organism>
<reference evidence="4" key="2">
    <citation type="submission" date="2022-01" db="EMBL/GenBank/DDBJ databases">
        <authorList>
            <person name="Hirooka S."/>
            <person name="Miyagishima S.Y."/>
        </authorList>
    </citation>
    <scope>NUCLEOTIDE SEQUENCE</scope>
    <source>
        <strain evidence="4">NBRC 102759</strain>
    </source>
</reference>
<dbReference type="GO" id="GO:0071949">
    <property type="term" value="F:FAD binding"/>
    <property type="evidence" value="ECO:0007669"/>
    <property type="project" value="InterPro"/>
</dbReference>
<proteinExistence type="predicted"/>
<accession>A0A9C7PRQ3</accession>
<dbReference type="PANTHER" id="PTHR13789:SF309">
    <property type="entry name" value="PUTATIVE (AFU_ORTHOLOGUE AFUA_6G14510)-RELATED"/>
    <property type="match status" value="1"/>
</dbReference>
<dbReference type="PANTHER" id="PTHR13789">
    <property type="entry name" value="MONOOXYGENASE"/>
    <property type="match status" value="1"/>
</dbReference>
<dbReference type="Pfam" id="PF01494">
    <property type="entry name" value="FAD_binding_3"/>
    <property type="match status" value="1"/>
</dbReference>
<keyword evidence="1" id="KW-0560">Oxidoreductase</keyword>
<dbReference type="GO" id="GO:0004497">
    <property type="term" value="F:monooxygenase activity"/>
    <property type="evidence" value="ECO:0007669"/>
    <property type="project" value="UniProtKB-KW"/>
</dbReference>
<dbReference type="SUPFAM" id="SSF51905">
    <property type="entry name" value="FAD/NAD(P)-binding domain"/>
    <property type="match status" value="1"/>
</dbReference>
<dbReference type="InterPro" id="IPR050493">
    <property type="entry name" value="FAD-dep_Monooxygenase_BioMet"/>
</dbReference>
<dbReference type="OrthoDB" id="2017387at2759"/>
<dbReference type="InterPro" id="IPR036188">
    <property type="entry name" value="FAD/NAD-bd_sf"/>
</dbReference>